<dbReference type="InterPro" id="IPR013094">
    <property type="entry name" value="AB_hydrolase_3"/>
</dbReference>
<evidence type="ECO:0000256" key="1">
    <source>
        <dbReference type="SAM" id="MobiDB-lite"/>
    </source>
</evidence>
<dbReference type="SUPFAM" id="SSF53474">
    <property type="entry name" value="alpha/beta-Hydrolases"/>
    <property type="match status" value="1"/>
</dbReference>
<dbReference type="PANTHER" id="PTHR23024">
    <property type="entry name" value="ARYLACETAMIDE DEACETYLASE"/>
    <property type="match status" value="1"/>
</dbReference>
<accession>A0A382HBA8</accession>
<protein>
    <recommendedName>
        <fullName evidence="2">Alpha/beta hydrolase fold-3 domain-containing protein</fullName>
    </recommendedName>
</protein>
<dbReference type="Pfam" id="PF07859">
    <property type="entry name" value="Abhydrolase_3"/>
    <property type="match status" value="1"/>
</dbReference>
<organism evidence="3">
    <name type="scientific">marine metagenome</name>
    <dbReference type="NCBI Taxonomy" id="408172"/>
    <lineage>
        <taxon>unclassified sequences</taxon>
        <taxon>metagenomes</taxon>
        <taxon>ecological metagenomes</taxon>
    </lineage>
</organism>
<feature type="non-terminal residue" evidence="3">
    <location>
        <position position="150"/>
    </location>
</feature>
<dbReference type="EMBL" id="UINC01060274">
    <property type="protein sequence ID" value="SVB84614.1"/>
    <property type="molecule type" value="Genomic_DNA"/>
</dbReference>
<proteinExistence type="predicted"/>
<dbReference type="InterPro" id="IPR050466">
    <property type="entry name" value="Carboxylest/Gibb_receptor"/>
</dbReference>
<dbReference type="InterPro" id="IPR029058">
    <property type="entry name" value="AB_hydrolase_fold"/>
</dbReference>
<gene>
    <name evidence="3" type="ORF">METZ01_LOCUS237468</name>
</gene>
<evidence type="ECO:0000259" key="2">
    <source>
        <dbReference type="Pfam" id="PF07859"/>
    </source>
</evidence>
<dbReference type="PANTHER" id="PTHR23024:SF24">
    <property type="entry name" value="ALPHA_BETA HYDROLASE FOLD-3 DOMAIN-CONTAINING PROTEIN"/>
    <property type="match status" value="1"/>
</dbReference>
<feature type="region of interest" description="Disordered" evidence="1">
    <location>
        <begin position="41"/>
        <end position="63"/>
    </location>
</feature>
<evidence type="ECO:0000313" key="3">
    <source>
        <dbReference type="EMBL" id="SVB84614.1"/>
    </source>
</evidence>
<dbReference type="Gene3D" id="3.40.50.1820">
    <property type="entry name" value="alpha/beta hydrolase"/>
    <property type="match status" value="1"/>
</dbReference>
<sequence length="150" mass="15947">MPLHPQVADALEKAAAMGLPPVTDITPEEARANARIGRSSIDAEVEPVGSVEDSSFPGPTGDVPIRIYRPDEDDGHPLVMLFHGGGWVIGDLDAEDTTARGTCSRVDAVVISVDYRLAPETRFPGAVDDCYEATKWAVDNSDSLGIDGSR</sequence>
<name>A0A382HBA8_9ZZZZ</name>
<feature type="domain" description="Alpha/beta hydrolase fold-3" evidence="2">
    <location>
        <begin position="79"/>
        <end position="150"/>
    </location>
</feature>
<dbReference type="AlphaFoldDB" id="A0A382HBA8"/>
<reference evidence="3" key="1">
    <citation type="submission" date="2018-05" db="EMBL/GenBank/DDBJ databases">
        <authorList>
            <person name="Lanie J.A."/>
            <person name="Ng W.-L."/>
            <person name="Kazmierczak K.M."/>
            <person name="Andrzejewski T.M."/>
            <person name="Davidsen T.M."/>
            <person name="Wayne K.J."/>
            <person name="Tettelin H."/>
            <person name="Glass J.I."/>
            <person name="Rusch D."/>
            <person name="Podicherti R."/>
            <person name="Tsui H.-C.T."/>
            <person name="Winkler M.E."/>
        </authorList>
    </citation>
    <scope>NUCLEOTIDE SEQUENCE</scope>
</reference>
<dbReference type="GO" id="GO:0034338">
    <property type="term" value="F:short-chain carboxylesterase activity"/>
    <property type="evidence" value="ECO:0007669"/>
    <property type="project" value="TreeGrafter"/>
</dbReference>